<gene>
    <name evidence="4" type="ORF">C8F04DRAFT_968774</name>
</gene>
<reference evidence="4" key="1">
    <citation type="submission" date="2023-03" db="EMBL/GenBank/DDBJ databases">
        <title>Massive genome expansion in bonnet fungi (Mycena s.s.) driven by repeated elements and novel gene families across ecological guilds.</title>
        <authorList>
            <consortium name="Lawrence Berkeley National Laboratory"/>
            <person name="Harder C.B."/>
            <person name="Miyauchi S."/>
            <person name="Viragh M."/>
            <person name="Kuo A."/>
            <person name="Thoen E."/>
            <person name="Andreopoulos B."/>
            <person name="Lu D."/>
            <person name="Skrede I."/>
            <person name="Drula E."/>
            <person name="Henrissat B."/>
            <person name="Morin E."/>
            <person name="Kohler A."/>
            <person name="Barry K."/>
            <person name="LaButti K."/>
            <person name="Morin E."/>
            <person name="Salamov A."/>
            <person name="Lipzen A."/>
            <person name="Mereny Z."/>
            <person name="Hegedus B."/>
            <person name="Baldrian P."/>
            <person name="Stursova M."/>
            <person name="Weitz H."/>
            <person name="Taylor A."/>
            <person name="Grigoriev I.V."/>
            <person name="Nagy L.G."/>
            <person name="Martin F."/>
            <person name="Kauserud H."/>
        </authorList>
    </citation>
    <scope>NUCLEOTIDE SEQUENCE</scope>
    <source>
        <strain evidence="4">CBHHK200</strain>
    </source>
</reference>
<feature type="coiled-coil region" evidence="1">
    <location>
        <begin position="814"/>
        <end position="841"/>
    </location>
</feature>
<name>A0AAD6SDA9_9AGAR</name>
<dbReference type="PANTHER" id="PTHR33096">
    <property type="entry name" value="CXC2 DOMAIN-CONTAINING PROTEIN"/>
    <property type="match status" value="1"/>
</dbReference>
<comment type="caution">
    <text evidence="4">The sequence shown here is derived from an EMBL/GenBank/DDBJ whole genome shotgun (WGS) entry which is preliminary data.</text>
</comment>
<dbReference type="EMBL" id="JARJCM010000167">
    <property type="protein sequence ID" value="KAJ7024581.1"/>
    <property type="molecule type" value="Genomic_DNA"/>
</dbReference>
<feature type="domain" description="CxC2-like cysteine cluster KDZ transposase-associated" evidence="3">
    <location>
        <begin position="85"/>
        <end position="189"/>
    </location>
</feature>
<dbReference type="Pfam" id="PF18803">
    <property type="entry name" value="CxC2"/>
    <property type="match status" value="1"/>
</dbReference>
<sequence>MRLWRELKQFFFDETLQHNGLGDALDEDACPCCKVPYTRSSRRFKCAECGVFTQCFDCLKSRHSLSPLHRVKEWNGTFWLPTTLLKIGCIYQLGHGGHPCRRPAPVIHEMVVMDTEAIHTVRYRYCGCDRADRANNLEQLLRNGWYPATTVDPETCATFAVLETFRALNVVGNINIHDFVGAMERQTDPCQVEKVPRAGRGHDGGLLDGTKNGECAVLCWACPQDGKNLPDGWRDVAPEFQVQFNSSFTVLTGLGFYTCCEDPPLGDGWGYVVEDKPYKEHLRNYVAEKDVSTCIAFAALLQKDTRLTTGLRCSGVGGVVCARHELVRPQGIGDLQKGERYTNMDYILFSAILGITAMFLAISYDIACQWQINLRKRMESLPERLQLDLALITLLLALPVWHASAHEEACQRQNSLTYLDGVGRTDGEGIERTWSVLNPIAWATKEMGAGSRHDAIEDKIDHHNFEKNIGAGTTLPRRLILAIDERDRQVAAFQEVDSTLRSEVRKEWQQKINTWKADRTKPNPYIIAGGRDGVLSLTQDEAQEASTGGAKLHGSSVTSFLVGGLQLEEAQQRIKCEARGHVLLAGDQQQRVQEMRVAFFSKLGRWRNLQAVYMPAAVRQLEEEEDAHNPDLPPPSAEDVKLYLPSGLRQADRDHGCRKGLPAMEGKLREGQCHDSLCVLRSRLHAKRHLLNYRDESAVGQRAATRAGTLIEHIGERVDATSGKYRRARAALIALRGPAACERLRELKPSDVQLDEEREVDAKARKRLGSIGSKFRRHGPSLASKNKLFSWIWTDGGGPGEDEVELHDSVRVEWSKAKARKERWEEEVDLLREEMKRVLRFLKWCSVWWESRCTSREQVSRELASGLEAYAARQAALHRDITRKFKTVWETSAETAVRMAVREDALLMEGMRAFARMESVAGWSENASEGAGNVGEDGGSAGRS</sequence>
<evidence type="ECO:0000259" key="3">
    <source>
        <dbReference type="Pfam" id="PF18803"/>
    </source>
</evidence>
<dbReference type="InterPro" id="IPR040521">
    <property type="entry name" value="KDZ"/>
</dbReference>
<evidence type="ECO:0000256" key="1">
    <source>
        <dbReference type="SAM" id="Coils"/>
    </source>
</evidence>
<evidence type="ECO:0000313" key="5">
    <source>
        <dbReference type="Proteomes" id="UP001218188"/>
    </source>
</evidence>
<dbReference type="PANTHER" id="PTHR33096:SF1">
    <property type="entry name" value="CXC1-LIKE CYSTEINE CLUSTER ASSOCIATED WITH KDZ TRANSPOSASES DOMAIN-CONTAINING PROTEIN"/>
    <property type="match status" value="1"/>
</dbReference>
<keyword evidence="2" id="KW-1133">Transmembrane helix</keyword>
<evidence type="ECO:0000256" key="2">
    <source>
        <dbReference type="SAM" id="Phobius"/>
    </source>
</evidence>
<keyword evidence="5" id="KW-1185">Reference proteome</keyword>
<dbReference type="Proteomes" id="UP001218188">
    <property type="component" value="Unassembled WGS sequence"/>
</dbReference>
<keyword evidence="2" id="KW-0812">Transmembrane</keyword>
<keyword evidence="1" id="KW-0175">Coiled coil</keyword>
<accession>A0AAD6SDA9</accession>
<organism evidence="4 5">
    <name type="scientific">Mycena alexandri</name>
    <dbReference type="NCBI Taxonomy" id="1745969"/>
    <lineage>
        <taxon>Eukaryota</taxon>
        <taxon>Fungi</taxon>
        <taxon>Dikarya</taxon>
        <taxon>Basidiomycota</taxon>
        <taxon>Agaricomycotina</taxon>
        <taxon>Agaricomycetes</taxon>
        <taxon>Agaricomycetidae</taxon>
        <taxon>Agaricales</taxon>
        <taxon>Marasmiineae</taxon>
        <taxon>Mycenaceae</taxon>
        <taxon>Mycena</taxon>
    </lineage>
</organism>
<protein>
    <recommendedName>
        <fullName evidence="3">CxC2-like cysteine cluster KDZ transposase-associated domain-containing protein</fullName>
    </recommendedName>
</protein>
<keyword evidence="2" id="KW-0472">Membrane</keyword>
<dbReference type="AlphaFoldDB" id="A0AAD6SDA9"/>
<proteinExistence type="predicted"/>
<dbReference type="InterPro" id="IPR041457">
    <property type="entry name" value="CxC2_KDZ-assoc"/>
</dbReference>
<dbReference type="Pfam" id="PF18758">
    <property type="entry name" value="KDZ"/>
    <property type="match status" value="1"/>
</dbReference>
<evidence type="ECO:0000313" key="4">
    <source>
        <dbReference type="EMBL" id="KAJ7024581.1"/>
    </source>
</evidence>
<feature type="transmembrane region" description="Helical" evidence="2">
    <location>
        <begin position="346"/>
        <end position="364"/>
    </location>
</feature>